<dbReference type="EMBL" id="JAACNO010000810">
    <property type="protein sequence ID" value="KAF4144728.1"/>
    <property type="molecule type" value="Genomic_DNA"/>
</dbReference>
<name>A0A8S9V2S5_PHYIN</name>
<feature type="non-terminal residue" evidence="1">
    <location>
        <position position="1"/>
    </location>
</feature>
<gene>
    <name evidence="1" type="ORF">GN958_ATG06082</name>
</gene>
<evidence type="ECO:0000313" key="1">
    <source>
        <dbReference type="EMBL" id="KAF4144728.1"/>
    </source>
</evidence>
<accession>A0A8S9V2S5</accession>
<evidence type="ECO:0008006" key="3">
    <source>
        <dbReference type="Google" id="ProtNLM"/>
    </source>
</evidence>
<sequence>AKAGIAENFKIKDLGRARFIQGILLDYTMEYNTLLISQQVYTESIIKRFGQEDAKPCLAQPEDGVHLNKAAQPQNEDDRSKMSSKAYRSLKHWYAGIKVVSYLLKAMNITYDGRQGTELVAYADADWYTDKCEIGTRFAMTLDPCNGALKTYWQTTVHRFETICGALRLCGGTTDTMTWFLVRDFVNGFNVRRQAVMSPCDILVVDESMVVWKGVEQKYHHLGMPHKTKTPRKPVSYRGWRNRDNVGIEIVEGKDRQRQTAFAVEFGEGTALAL</sequence>
<dbReference type="AlphaFoldDB" id="A0A8S9V2S5"/>
<dbReference type="Proteomes" id="UP000704712">
    <property type="component" value="Unassembled WGS sequence"/>
</dbReference>
<reference evidence="1" key="1">
    <citation type="submission" date="2020-03" db="EMBL/GenBank/DDBJ databases">
        <title>Hybrid Assembly of Korean Phytophthora infestans isolates.</title>
        <authorList>
            <person name="Prokchorchik M."/>
            <person name="Lee Y."/>
            <person name="Seo J."/>
            <person name="Cho J.-H."/>
            <person name="Park Y.-E."/>
            <person name="Jang D.-C."/>
            <person name="Im J.-S."/>
            <person name="Choi J.-G."/>
            <person name="Park H.-J."/>
            <person name="Lee G.-B."/>
            <person name="Lee Y.-G."/>
            <person name="Hong S.-Y."/>
            <person name="Cho K."/>
            <person name="Sohn K.H."/>
        </authorList>
    </citation>
    <scope>NUCLEOTIDE SEQUENCE</scope>
    <source>
        <strain evidence="1">KR_2_A2</strain>
    </source>
</reference>
<organism evidence="1 2">
    <name type="scientific">Phytophthora infestans</name>
    <name type="common">Potato late blight agent</name>
    <name type="synonym">Botrytis infestans</name>
    <dbReference type="NCBI Taxonomy" id="4787"/>
    <lineage>
        <taxon>Eukaryota</taxon>
        <taxon>Sar</taxon>
        <taxon>Stramenopiles</taxon>
        <taxon>Oomycota</taxon>
        <taxon>Peronosporomycetes</taxon>
        <taxon>Peronosporales</taxon>
        <taxon>Peronosporaceae</taxon>
        <taxon>Phytophthora</taxon>
    </lineage>
</organism>
<protein>
    <recommendedName>
        <fullName evidence="3">Reverse transcriptase Ty1/copia-type domain-containing protein</fullName>
    </recommendedName>
</protein>
<proteinExistence type="predicted"/>
<comment type="caution">
    <text evidence="1">The sequence shown here is derived from an EMBL/GenBank/DDBJ whole genome shotgun (WGS) entry which is preliminary data.</text>
</comment>
<evidence type="ECO:0000313" key="2">
    <source>
        <dbReference type="Proteomes" id="UP000704712"/>
    </source>
</evidence>